<proteinExistence type="predicted"/>
<accession>A0A1D2NJ99</accession>
<feature type="compositionally biased region" description="Gly residues" evidence="1">
    <location>
        <begin position="75"/>
        <end position="87"/>
    </location>
</feature>
<feature type="region of interest" description="Disordered" evidence="1">
    <location>
        <begin position="75"/>
        <end position="110"/>
    </location>
</feature>
<evidence type="ECO:0000313" key="4">
    <source>
        <dbReference type="Proteomes" id="UP000094527"/>
    </source>
</evidence>
<feature type="non-terminal residue" evidence="3">
    <location>
        <position position="110"/>
    </location>
</feature>
<feature type="compositionally biased region" description="Basic residues" evidence="1">
    <location>
        <begin position="88"/>
        <end position="110"/>
    </location>
</feature>
<feature type="signal peptide" evidence="2">
    <location>
        <begin position="1"/>
        <end position="19"/>
    </location>
</feature>
<sequence>MRFSLGLLLLAAVYIAVDAQYYLAYDDVMCYPVTLVSPYSVSSEASSELGRTSVYLTELNEPYYELDRARQGFGGGSGGGGYGGGGGGKKKSRGKGKGKKGKKGKKKGKK</sequence>
<gene>
    <name evidence="3" type="ORF">Ocin01_01363</name>
</gene>
<evidence type="ECO:0000313" key="3">
    <source>
        <dbReference type="EMBL" id="ODN05340.1"/>
    </source>
</evidence>
<dbReference type="EMBL" id="LJIJ01000025">
    <property type="protein sequence ID" value="ODN05340.1"/>
    <property type="molecule type" value="Genomic_DNA"/>
</dbReference>
<dbReference type="Proteomes" id="UP000094527">
    <property type="component" value="Unassembled WGS sequence"/>
</dbReference>
<protein>
    <submittedName>
        <fullName evidence="3">Uncharacterized protein</fullName>
    </submittedName>
</protein>
<evidence type="ECO:0000256" key="1">
    <source>
        <dbReference type="SAM" id="MobiDB-lite"/>
    </source>
</evidence>
<comment type="caution">
    <text evidence="3">The sequence shown here is derived from an EMBL/GenBank/DDBJ whole genome shotgun (WGS) entry which is preliminary data.</text>
</comment>
<evidence type="ECO:0000256" key="2">
    <source>
        <dbReference type="SAM" id="SignalP"/>
    </source>
</evidence>
<keyword evidence="2" id="KW-0732">Signal</keyword>
<reference evidence="3 4" key="1">
    <citation type="journal article" date="2016" name="Genome Biol. Evol.">
        <title>Gene Family Evolution Reflects Adaptation to Soil Environmental Stressors in the Genome of the Collembolan Orchesella cincta.</title>
        <authorList>
            <person name="Faddeeva-Vakhrusheva A."/>
            <person name="Derks M.F."/>
            <person name="Anvar S.Y."/>
            <person name="Agamennone V."/>
            <person name="Suring W."/>
            <person name="Smit S."/>
            <person name="van Straalen N.M."/>
            <person name="Roelofs D."/>
        </authorList>
    </citation>
    <scope>NUCLEOTIDE SEQUENCE [LARGE SCALE GENOMIC DNA]</scope>
    <source>
        <tissue evidence="3">Mixed pool</tissue>
    </source>
</reference>
<name>A0A1D2NJ99_ORCCI</name>
<dbReference type="AlphaFoldDB" id="A0A1D2NJ99"/>
<keyword evidence="4" id="KW-1185">Reference proteome</keyword>
<feature type="chain" id="PRO_5008905656" evidence="2">
    <location>
        <begin position="20"/>
        <end position="110"/>
    </location>
</feature>
<organism evidence="3 4">
    <name type="scientific">Orchesella cincta</name>
    <name type="common">Springtail</name>
    <name type="synonym">Podura cincta</name>
    <dbReference type="NCBI Taxonomy" id="48709"/>
    <lineage>
        <taxon>Eukaryota</taxon>
        <taxon>Metazoa</taxon>
        <taxon>Ecdysozoa</taxon>
        <taxon>Arthropoda</taxon>
        <taxon>Hexapoda</taxon>
        <taxon>Collembola</taxon>
        <taxon>Entomobryomorpha</taxon>
        <taxon>Entomobryoidea</taxon>
        <taxon>Orchesellidae</taxon>
        <taxon>Orchesellinae</taxon>
        <taxon>Orchesella</taxon>
    </lineage>
</organism>